<dbReference type="OrthoDB" id="1449110at2"/>
<evidence type="ECO:0000313" key="1">
    <source>
        <dbReference type="EMBL" id="TXD86687.1"/>
    </source>
</evidence>
<name>A0A5C6ZBA0_9FLAO</name>
<gene>
    <name evidence="1" type="ORF">ESY86_19555</name>
</gene>
<reference evidence="1 2" key="1">
    <citation type="submission" date="2019-08" db="EMBL/GenBank/DDBJ databases">
        <title>Genomes of Subsaximicrobium wynnwilliamsii strains.</title>
        <authorList>
            <person name="Bowman J.P."/>
        </authorList>
    </citation>
    <scope>NUCLEOTIDE SEQUENCE [LARGE SCALE GENOMIC DNA]</scope>
    <source>
        <strain evidence="1 2">2-80-2</strain>
    </source>
</reference>
<evidence type="ECO:0008006" key="3">
    <source>
        <dbReference type="Google" id="ProtNLM"/>
    </source>
</evidence>
<protein>
    <recommendedName>
        <fullName evidence="3">Lipoprotein</fullName>
    </recommendedName>
</protein>
<dbReference type="Proteomes" id="UP000321578">
    <property type="component" value="Unassembled WGS sequence"/>
</dbReference>
<dbReference type="EMBL" id="VORO01000043">
    <property type="protein sequence ID" value="TXD86687.1"/>
    <property type="molecule type" value="Genomic_DNA"/>
</dbReference>
<comment type="caution">
    <text evidence="1">The sequence shown here is derived from an EMBL/GenBank/DDBJ whole genome shotgun (WGS) entry which is preliminary data.</text>
</comment>
<dbReference type="RefSeq" id="WP_147088403.1">
    <property type="nucleotide sequence ID" value="NZ_VORM01000042.1"/>
</dbReference>
<dbReference type="AlphaFoldDB" id="A0A5C6ZBA0"/>
<evidence type="ECO:0000313" key="2">
    <source>
        <dbReference type="Proteomes" id="UP000321578"/>
    </source>
</evidence>
<organism evidence="1 2">
    <name type="scientific">Subsaximicrobium wynnwilliamsii</name>
    <dbReference type="NCBI Taxonomy" id="291179"/>
    <lineage>
        <taxon>Bacteria</taxon>
        <taxon>Pseudomonadati</taxon>
        <taxon>Bacteroidota</taxon>
        <taxon>Flavobacteriia</taxon>
        <taxon>Flavobacteriales</taxon>
        <taxon>Flavobacteriaceae</taxon>
        <taxon>Subsaximicrobium</taxon>
    </lineage>
</organism>
<sequence length="158" mass="18347">MKKPIYISLICIILTSCSVNKTISEIKNYVKEIDNRTDLNESITEFNTENLRGEIIGGTSTYELTDKKNKLYRIITETAQPNDSTAYFEFYYKEKKLVFAKVLQFSNTETELDTITNTELYFHKEKLIKQIDFKLNKINSEKIKLLAESYTVEGLGTK</sequence>
<proteinExistence type="predicted"/>
<dbReference type="PROSITE" id="PS51257">
    <property type="entry name" value="PROKAR_LIPOPROTEIN"/>
    <property type="match status" value="1"/>
</dbReference>
<keyword evidence="2" id="KW-1185">Reference proteome</keyword>
<accession>A0A5C6ZBA0</accession>